<feature type="compositionally biased region" description="Basic and acidic residues" evidence="2">
    <location>
        <begin position="595"/>
        <end position="604"/>
    </location>
</feature>
<feature type="compositionally biased region" description="Polar residues" evidence="2">
    <location>
        <begin position="923"/>
        <end position="933"/>
    </location>
</feature>
<feature type="region of interest" description="Disordered" evidence="2">
    <location>
        <begin position="1005"/>
        <end position="1034"/>
    </location>
</feature>
<feature type="compositionally biased region" description="Acidic residues" evidence="2">
    <location>
        <begin position="846"/>
        <end position="860"/>
    </location>
</feature>
<feature type="compositionally biased region" description="Basic and acidic residues" evidence="2">
    <location>
        <begin position="345"/>
        <end position="357"/>
    </location>
</feature>
<feature type="compositionally biased region" description="Acidic residues" evidence="2">
    <location>
        <begin position="711"/>
        <end position="724"/>
    </location>
</feature>
<dbReference type="InterPro" id="IPR055470">
    <property type="entry name" value="DUF7042"/>
</dbReference>
<feature type="region of interest" description="Disordered" evidence="2">
    <location>
        <begin position="1309"/>
        <end position="1338"/>
    </location>
</feature>
<gene>
    <name evidence="6" type="ORF">KP79_PYT13296</name>
</gene>
<feature type="compositionally biased region" description="Basic residues" evidence="2">
    <location>
        <begin position="396"/>
        <end position="410"/>
    </location>
</feature>
<keyword evidence="1" id="KW-0175">Coiled coil</keyword>
<keyword evidence="4" id="KW-0732">Signal</keyword>
<keyword evidence="7" id="KW-1185">Reference proteome</keyword>
<feature type="region of interest" description="Disordered" evidence="2">
    <location>
        <begin position="1192"/>
        <end position="1224"/>
    </location>
</feature>
<feature type="compositionally biased region" description="Basic residues" evidence="2">
    <location>
        <begin position="1005"/>
        <end position="1014"/>
    </location>
</feature>
<feature type="region of interest" description="Disordered" evidence="2">
    <location>
        <begin position="338"/>
        <end position="663"/>
    </location>
</feature>
<evidence type="ECO:0000313" key="6">
    <source>
        <dbReference type="EMBL" id="OWF55627.1"/>
    </source>
</evidence>
<evidence type="ECO:0000256" key="3">
    <source>
        <dbReference type="SAM" id="Phobius"/>
    </source>
</evidence>
<accession>A0A210R3Q9</accession>
<dbReference type="OrthoDB" id="6132354at2759"/>
<feature type="compositionally biased region" description="Polar residues" evidence="2">
    <location>
        <begin position="1309"/>
        <end position="1320"/>
    </location>
</feature>
<feature type="signal peptide" evidence="4">
    <location>
        <begin position="1"/>
        <end position="19"/>
    </location>
</feature>
<feature type="transmembrane region" description="Helical" evidence="3">
    <location>
        <begin position="304"/>
        <end position="328"/>
    </location>
</feature>
<feature type="region of interest" description="Disordered" evidence="2">
    <location>
        <begin position="797"/>
        <end position="869"/>
    </location>
</feature>
<feature type="compositionally biased region" description="Basic and acidic residues" evidence="2">
    <location>
        <begin position="803"/>
        <end position="814"/>
    </location>
</feature>
<dbReference type="PANTHER" id="PTHR35711:SF1">
    <property type="entry name" value="ECTODERMAL, ISOFORM F"/>
    <property type="match status" value="1"/>
</dbReference>
<feature type="compositionally biased region" description="Basic and acidic residues" evidence="2">
    <location>
        <begin position="953"/>
        <end position="964"/>
    </location>
</feature>
<evidence type="ECO:0000259" key="5">
    <source>
        <dbReference type="Pfam" id="PF23069"/>
    </source>
</evidence>
<feature type="chain" id="PRO_5012962176" description="DUF7042 domain-containing protein" evidence="4">
    <location>
        <begin position="20"/>
        <end position="1338"/>
    </location>
</feature>
<protein>
    <recommendedName>
        <fullName evidence="5">DUF7042 domain-containing protein</fullName>
    </recommendedName>
</protein>
<dbReference type="Proteomes" id="UP000242188">
    <property type="component" value="Unassembled WGS sequence"/>
</dbReference>
<sequence>MKIFIGLVTLLQAVRFSESACTFPTAFQNTWLTNSRGTWTVNSSTISNFPAQAEPSASALFNMDCEEVFSGYYVLKSQETVTPFSGPAQYNVYTCLYLEQQSDYNYIYSLLTQEFTVALTPATVIERITLGSASSTLSGASVCSDTAYTTAGERVHVALLNGSESLGKADCPSILQGYFTYLGTTCNSTFVDVCTDTKQLAFNTTACTQNIIYSQNGSLDCVYQNTIGSYTYVTVYNEDSSVDGSTYYAFSCLVVSEAGVYTYASVKPTECEANQVSTTTPTGGYVTVFEETATSTTSTEDLTYLYVILGIIVLLIIITIIILLICCIKCRKRLKDVESADDESDKGSEDSKSGDAKPDEDDSKPEEGEEQQRTKTDEDKQSVDSGFIPGKDESKQKKKRRRRRKRKRRMRPGDEGEEEEDEEDDDGEEEEETSSGNVAQPDEHEDKPQPEQQGEETVTDSTSKLEETETINQQPLAHIEEKTEDSESDDSHSQNEENMEPEPDQISKKDDTMDTDNDSSSLTKPTTEPETQYKSNHSLEREGDGHHSQNEEGSDTEESKQVTQSQSETSVVQENNTSPLRNDDGTKQESPLTSRMEEGTKEENTAEQSDDDGSGTDGEGDDKGDDGVTLKNGKRIDGGREGTDEDVDEEQGGPKKTGGKHIVLPGLLSKVLVTREMEEKSREKASRRKIRSRVGRLFAFKKSKKQGASDENQDEEMNDPDVEDVDRQRFAQPVAPFMEQYHTKKDIEKKLDDAHYWDLPEDDNIVMQLDQIEEELEKEEQKEIQKMEVDVKVIGIENANVNEGEKTTAKEEANNVKNGEGRNGSRSSSRAESPQSKKVRKADSSSDLESDVFDLDDDCLPEGHIRNENGNIVRMADGKVYKPGQFQRHLKKATLKRIFNVPRLNRNKKGRPTGGIKDDTFGPETSINDTAEQADNEKNEREDGRISGNAQRSSDERKRTSESRRRSKTVAFSVAIDQLDQFGNPIGKEEQPRIDSSTVNRRKLKNRLFRKKKRKTEDLPPLSNGYGSNGPLINVPGGDGDRPRELSNMVKVYGQPGTITSTAPRSTLPPIGLARSNTSTFDRNQLQNFREGLSKDQQILEKANTIGSNPLSQPLGVRRISVEELSNEGGSDDDDVRNGIVELGNEDEFFLVGGPSQSQNEPLFTRVRPPPHSDLARALKSRHDQRHAIPWSILNAPPGRPHTDGNDLAKSLDAPRSADTIQRGMDEKRLRELLEELYKDKKYFDHVIDTTAPKEDRDIDDRDLAEHGRHFLLDRADFWEDRGPLPSRPPRTSLGMRMSRMQTMINSGRVSMTSTNTCTPPVTELPNQMPLREENTFS</sequence>
<feature type="coiled-coil region" evidence="1">
    <location>
        <begin position="762"/>
        <end position="789"/>
    </location>
</feature>
<dbReference type="Pfam" id="PF23069">
    <property type="entry name" value="DUF7042"/>
    <property type="match status" value="1"/>
</dbReference>
<organism evidence="6 7">
    <name type="scientific">Mizuhopecten yessoensis</name>
    <name type="common">Japanese scallop</name>
    <name type="synonym">Patinopecten yessoensis</name>
    <dbReference type="NCBI Taxonomy" id="6573"/>
    <lineage>
        <taxon>Eukaryota</taxon>
        <taxon>Metazoa</taxon>
        <taxon>Spiralia</taxon>
        <taxon>Lophotrochozoa</taxon>
        <taxon>Mollusca</taxon>
        <taxon>Bivalvia</taxon>
        <taxon>Autobranchia</taxon>
        <taxon>Pteriomorphia</taxon>
        <taxon>Pectinida</taxon>
        <taxon>Pectinoidea</taxon>
        <taxon>Pectinidae</taxon>
        <taxon>Mizuhopecten</taxon>
    </lineage>
</organism>
<evidence type="ECO:0000256" key="4">
    <source>
        <dbReference type="SAM" id="SignalP"/>
    </source>
</evidence>
<comment type="caution">
    <text evidence="6">The sequence shown here is derived from an EMBL/GenBank/DDBJ whole genome shotgun (WGS) entry which is preliminary data.</text>
</comment>
<keyword evidence="3" id="KW-0812">Transmembrane</keyword>
<feature type="compositionally biased region" description="Basic and acidic residues" evidence="2">
    <location>
        <begin position="537"/>
        <end position="550"/>
    </location>
</feature>
<feature type="compositionally biased region" description="Polar residues" evidence="2">
    <location>
        <begin position="561"/>
        <end position="580"/>
    </location>
</feature>
<feature type="compositionally biased region" description="Basic and acidic residues" evidence="2">
    <location>
        <begin position="370"/>
        <end position="382"/>
    </location>
</feature>
<dbReference type="PANTHER" id="PTHR35711">
    <property type="entry name" value="EXPRESSED PROTEIN"/>
    <property type="match status" value="1"/>
</dbReference>
<reference evidence="6 7" key="1">
    <citation type="journal article" date="2017" name="Nat. Ecol. Evol.">
        <title>Scallop genome provides insights into evolution of bilaterian karyotype and development.</title>
        <authorList>
            <person name="Wang S."/>
            <person name="Zhang J."/>
            <person name="Jiao W."/>
            <person name="Li J."/>
            <person name="Xun X."/>
            <person name="Sun Y."/>
            <person name="Guo X."/>
            <person name="Huan P."/>
            <person name="Dong B."/>
            <person name="Zhang L."/>
            <person name="Hu X."/>
            <person name="Sun X."/>
            <person name="Wang J."/>
            <person name="Zhao C."/>
            <person name="Wang Y."/>
            <person name="Wang D."/>
            <person name="Huang X."/>
            <person name="Wang R."/>
            <person name="Lv J."/>
            <person name="Li Y."/>
            <person name="Zhang Z."/>
            <person name="Liu B."/>
            <person name="Lu W."/>
            <person name="Hui Y."/>
            <person name="Liang J."/>
            <person name="Zhou Z."/>
            <person name="Hou R."/>
            <person name="Li X."/>
            <person name="Liu Y."/>
            <person name="Li H."/>
            <person name="Ning X."/>
            <person name="Lin Y."/>
            <person name="Zhao L."/>
            <person name="Xing Q."/>
            <person name="Dou J."/>
            <person name="Li Y."/>
            <person name="Mao J."/>
            <person name="Guo H."/>
            <person name="Dou H."/>
            <person name="Li T."/>
            <person name="Mu C."/>
            <person name="Jiang W."/>
            <person name="Fu Q."/>
            <person name="Fu X."/>
            <person name="Miao Y."/>
            <person name="Liu J."/>
            <person name="Yu Q."/>
            <person name="Li R."/>
            <person name="Liao H."/>
            <person name="Li X."/>
            <person name="Kong Y."/>
            <person name="Jiang Z."/>
            <person name="Chourrout D."/>
            <person name="Li R."/>
            <person name="Bao Z."/>
        </authorList>
    </citation>
    <scope>NUCLEOTIDE SEQUENCE [LARGE SCALE GENOMIC DNA]</scope>
    <source>
        <strain evidence="6 7">PY_sf001</strain>
    </source>
</reference>
<feature type="compositionally biased region" description="Basic and acidic residues" evidence="2">
    <location>
        <begin position="935"/>
        <end position="945"/>
    </location>
</feature>
<evidence type="ECO:0000313" key="7">
    <source>
        <dbReference type="Proteomes" id="UP000242188"/>
    </source>
</evidence>
<feature type="region of interest" description="Disordered" evidence="2">
    <location>
        <begin position="701"/>
        <end position="724"/>
    </location>
</feature>
<feature type="compositionally biased region" description="Acidic residues" evidence="2">
    <location>
        <begin position="358"/>
        <end position="369"/>
    </location>
</feature>
<feature type="compositionally biased region" description="Polar residues" evidence="2">
    <location>
        <begin position="522"/>
        <end position="536"/>
    </location>
</feature>
<proteinExistence type="predicted"/>
<keyword evidence="3" id="KW-1133">Transmembrane helix</keyword>
<feature type="region of interest" description="Disordered" evidence="2">
    <location>
        <begin position="901"/>
        <end position="969"/>
    </location>
</feature>
<feature type="domain" description="DUF7042" evidence="5">
    <location>
        <begin position="184"/>
        <end position="279"/>
    </location>
</feature>
<feature type="compositionally biased region" description="Acidic residues" evidence="2">
    <location>
        <begin position="608"/>
        <end position="624"/>
    </location>
</feature>
<dbReference type="EMBL" id="NEDP02000574">
    <property type="protein sequence ID" value="OWF55627.1"/>
    <property type="molecule type" value="Genomic_DNA"/>
</dbReference>
<feature type="compositionally biased region" description="Low complexity" evidence="2">
    <location>
        <begin position="824"/>
        <end position="833"/>
    </location>
</feature>
<keyword evidence="3" id="KW-0472">Membrane</keyword>
<evidence type="ECO:0000256" key="1">
    <source>
        <dbReference type="SAM" id="Coils"/>
    </source>
</evidence>
<name>A0A210R3Q9_MIZYE</name>
<evidence type="ECO:0000256" key="2">
    <source>
        <dbReference type="SAM" id="MobiDB-lite"/>
    </source>
</evidence>
<feature type="compositionally biased region" description="Acidic residues" evidence="2">
    <location>
        <begin position="415"/>
        <end position="433"/>
    </location>
</feature>